<reference evidence="2" key="1">
    <citation type="journal article" date="2014" name="Genome Announc.">
        <title>De novo whole-genome sequence and genome annotation of Lichtheimia ramosa.</title>
        <authorList>
            <person name="Linde J."/>
            <person name="Schwartze V."/>
            <person name="Binder U."/>
            <person name="Lass-Florl C."/>
            <person name="Voigt K."/>
            <person name="Horn F."/>
        </authorList>
    </citation>
    <scope>NUCLEOTIDE SEQUENCE</scope>
    <source>
        <strain evidence="2">JMRC FSU:6197</strain>
    </source>
</reference>
<dbReference type="AlphaFoldDB" id="A0A077X2G4"/>
<gene>
    <name evidence="2" type="ORF">LRAMOSA05848</name>
</gene>
<sequence>MYSQPPFNVMMPQQQQQQQQQSPSNASTAPGRPTESISPELASMFKRDKDGQLLWFAGPPAHVTPTSQPVHSVAYLEWKRKQQQQQQQRKD</sequence>
<organism evidence="2">
    <name type="scientific">Lichtheimia ramosa</name>
    <dbReference type="NCBI Taxonomy" id="688394"/>
    <lineage>
        <taxon>Eukaryota</taxon>
        <taxon>Fungi</taxon>
        <taxon>Fungi incertae sedis</taxon>
        <taxon>Mucoromycota</taxon>
        <taxon>Mucoromycotina</taxon>
        <taxon>Mucoromycetes</taxon>
        <taxon>Mucorales</taxon>
        <taxon>Lichtheimiaceae</taxon>
        <taxon>Lichtheimia</taxon>
    </lineage>
</organism>
<dbReference type="EMBL" id="LK023385">
    <property type="protein sequence ID" value="CDS13674.1"/>
    <property type="molecule type" value="Genomic_DNA"/>
</dbReference>
<evidence type="ECO:0000313" key="2">
    <source>
        <dbReference type="EMBL" id="CDS13674.1"/>
    </source>
</evidence>
<protein>
    <submittedName>
        <fullName evidence="2">Uncharacterized protein</fullName>
    </submittedName>
</protein>
<feature type="region of interest" description="Disordered" evidence="1">
    <location>
        <begin position="1"/>
        <end position="40"/>
    </location>
</feature>
<dbReference type="OrthoDB" id="1742084at2759"/>
<evidence type="ECO:0000256" key="1">
    <source>
        <dbReference type="SAM" id="MobiDB-lite"/>
    </source>
</evidence>
<proteinExistence type="predicted"/>
<name>A0A077X2G4_9FUNG</name>
<accession>A0A077X2G4</accession>